<evidence type="ECO:0000313" key="2">
    <source>
        <dbReference type="Proteomes" id="UP000055048"/>
    </source>
</evidence>
<dbReference type="EMBL" id="JYDJ01000187">
    <property type="protein sequence ID" value="KRX40852.1"/>
    <property type="molecule type" value="Genomic_DNA"/>
</dbReference>
<gene>
    <name evidence="1" type="ORF">T05_6290</name>
</gene>
<protein>
    <submittedName>
        <fullName evidence="1">Uncharacterized protein</fullName>
    </submittedName>
</protein>
<accession>A0A0V0TP92</accession>
<dbReference type="AlphaFoldDB" id="A0A0V0TP92"/>
<keyword evidence="2" id="KW-1185">Reference proteome</keyword>
<evidence type="ECO:0000313" key="1">
    <source>
        <dbReference type="EMBL" id="KRX40852.1"/>
    </source>
</evidence>
<name>A0A0V0TP92_9BILA</name>
<proteinExistence type="predicted"/>
<comment type="caution">
    <text evidence="1">The sequence shown here is derived from an EMBL/GenBank/DDBJ whole genome shotgun (WGS) entry which is preliminary data.</text>
</comment>
<reference evidence="1 2" key="1">
    <citation type="submission" date="2015-01" db="EMBL/GenBank/DDBJ databases">
        <title>Evolution of Trichinella species and genotypes.</title>
        <authorList>
            <person name="Korhonen P.K."/>
            <person name="Edoardo P."/>
            <person name="Giuseppe L.R."/>
            <person name="Gasser R.B."/>
        </authorList>
    </citation>
    <scope>NUCLEOTIDE SEQUENCE [LARGE SCALE GENOMIC DNA]</scope>
    <source>
        <strain evidence="1">ISS417</strain>
    </source>
</reference>
<sequence length="192" mass="21699">MCPNTSPKLLNCFGLSPQRFPRPKSDMHFSCFDLNKPFASYSGFIASNHSFDLWHDSASVTLFRSFITTIEATSSQGTGCTSSFWYTFFGRPRRPLLTNLSLPVTCSASFCRMESVVIQAFPFPFHGCRWQAIPGFARSRLLNTFLSTGHQSRYAFDSVLDPMNMHSFDRVLNFPFPGDLSSTYALSPKVRK</sequence>
<organism evidence="1 2">
    <name type="scientific">Trichinella murrelli</name>
    <dbReference type="NCBI Taxonomy" id="144512"/>
    <lineage>
        <taxon>Eukaryota</taxon>
        <taxon>Metazoa</taxon>
        <taxon>Ecdysozoa</taxon>
        <taxon>Nematoda</taxon>
        <taxon>Enoplea</taxon>
        <taxon>Dorylaimia</taxon>
        <taxon>Trichinellida</taxon>
        <taxon>Trichinellidae</taxon>
        <taxon>Trichinella</taxon>
    </lineage>
</organism>
<dbReference type="Proteomes" id="UP000055048">
    <property type="component" value="Unassembled WGS sequence"/>
</dbReference>